<evidence type="ECO:0000256" key="5">
    <source>
        <dbReference type="ARBA" id="ARBA00023242"/>
    </source>
</evidence>
<feature type="region of interest" description="Disordered" evidence="6">
    <location>
        <begin position="449"/>
        <end position="514"/>
    </location>
</feature>
<dbReference type="Pfam" id="PF03343">
    <property type="entry name" value="SART-1"/>
    <property type="match status" value="2"/>
</dbReference>
<feature type="region of interest" description="Disordered" evidence="6">
    <location>
        <begin position="712"/>
        <end position="769"/>
    </location>
</feature>
<evidence type="ECO:0000256" key="1">
    <source>
        <dbReference type="ARBA" id="ARBA00004123"/>
    </source>
</evidence>
<gene>
    <name evidence="7" type="ORF">WJX74_001624</name>
</gene>
<feature type="compositionally biased region" description="Basic residues" evidence="6">
    <location>
        <begin position="17"/>
        <end position="31"/>
    </location>
</feature>
<feature type="region of interest" description="Disordered" evidence="6">
    <location>
        <begin position="1"/>
        <end position="230"/>
    </location>
</feature>
<dbReference type="GO" id="GO:0000481">
    <property type="term" value="P:maturation of 5S rRNA"/>
    <property type="evidence" value="ECO:0007669"/>
    <property type="project" value="TreeGrafter"/>
</dbReference>
<dbReference type="InterPro" id="IPR005011">
    <property type="entry name" value="SNU66/SART1"/>
</dbReference>
<dbReference type="InterPro" id="IPR045347">
    <property type="entry name" value="HIND"/>
</dbReference>
<name>A0AAW1SA95_9CHLO</name>
<evidence type="ECO:0000313" key="7">
    <source>
        <dbReference type="EMBL" id="KAK9842737.1"/>
    </source>
</evidence>
<feature type="compositionally biased region" description="Low complexity" evidence="6">
    <location>
        <begin position="191"/>
        <end position="200"/>
    </location>
</feature>
<feature type="compositionally biased region" description="Acidic residues" evidence="6">
    <location>
        <begin position="456"/>
        <end position="466"/>
    </location>
</feature>
<dbReference type="AlphaFoldDB" id="A0AAW1SA95"/>
<organism evidence="7 8">
    <name type="scientific">Apatococcus lobatus</name>
    <dbReference type="NCBI Taxonomy" id="904363"/>
    <lineage>
        <taxon>Eukaryota</taxon>
        <taxon>Viridiplantae</taxon>
        <taxon>Chlorophyta</taxon>
        <taxon>core chlorophytes</taxon>
        <taxon>Trebouxiophyceae</taxon>
        <taxon>Chlorellales</taxon>
        <taxon>Chlorellaceae</taxon>
        <taxon>Apatococcus</taxon>
    </lineage>
</organism>
<comment type="subcellular location">
    <subcellularLocation>
        <location evidence="1">Nucleus</location>
    </subcellularLocation>
</comment>
<comment type="caution">
    <text evidence="7">The sequence shown here is derived from an EMBL/GenBank/DDBJ whole genome shotgun (WGS) entry which is preliminary data.</text>
</comment>
<reference evidence="7 8" key="1">
    <citation type="journal article" date="2024" name="Nat. Commun.">
        <title>Phylogenomics reveals the evolutionary origins of lichenization in chlorophyte algae.</title>
        <authorList>
            <person name="Puginier C."/>
            <person name="Libourel C."/>
            <person name="Otte J."/>
            <person name="Skaloud P."/>
            <person name="Haon M."/>
            <person name="Grisel S."/>
            <person name="Petersen M."/>
            <person name="Berrin J.G."/>
            <person name="Delaux P.M."/>
            <person name="Dal Grande F."/>
            <person name="Keller J."/>
        </authorList>
    </citation>
    <scope>NUCLEOTIDE SEQUENCE [LARGE SCALE GENOMIC DNA]</scope>
    <source>
        <strain evidence="7 8">SAG 2145</strain>
    </source>
</reference>
<dbReference type="PANTHER" id="PTHR14152:SF5">
    <property type="entry name" value="U4_U6.U5 TRI-SNRNP-ASSOCIATED PROTEIN 1"/>
    <property type="match status" value="1"/>
</dbReference>
<feature type="compositionally biased region" description="Basic and acidic residues" evidence="6">
    <location>
        <begin position="32"/>
        <end position="52"/>
    </location>
</feature>
<dbReference type="Pfam" id="PF19252">
    <property type="entry name" value="HIND"/>
    <property type="match status" value="1"/>
</dbReference>
<keyword evidence="3" id="KW-0507">mRNA processing</keyword>
<feature type="region of interest" description="Disordered" evidence="6">
    <location>
        <begin position="324"/>
        <end position="353"/>
    </location>
</feature>
<dbReference type="EMBL" id="JALJOS010000002">
    <property type="protein sequence ID" value="KAK9842737.1"/>
    <property type="molecule type" value="Genomic_DNA"/>
</dbReference>
<feature type="compositionally biased region" description="Low complexity" evidence="6">
    <location>
        <begin position="585"/>
        <end position="594"/>
    </location>
</feature>
<protein>
    <submittedName>
        <fullName evidence="7">Uncharacterized protein</fullName>
    </submittedName>
</protein>
<comment type="similarity">
    <text evidence="2">Belongs to the SNU66/SART1 family.</text>
</comment>
<feature type="compositionally biased region" description="Low complexity" evidence="6">
    <location>
        <begin position="341"/>
        <end position="351"/>
    </location>
</feature>
<feature type="compositionally biased region" description="Low complexity" evidence="6">
    <location>
        <begin position="483"/>
        <end position="494"/>
    </location>
</feature>
<feature type="region of interest" description="Disordered" evidence="6">
    <location>
        <begin position="528"/>
        <end position="614"/>
    </location>
</feature>
<evidence type="ECO:0000313" key="8">
    <source>
        <dbReference type="Proteomes" id="UP001438707"/>
    </source>
</evidence>
<keyword evidence="4" id="KW-0508">mRNA splicing</keyword>
<accession>A0AAW1SA95</accession>
<evidence type="ECO:0000256" key="6">
    <source>
        <dbReference type="SAM" id="MobiDB-lite"/>
    </source>
</evidence>
<proteinExistence type="inferred from homology"/>
<dbReference type="PANTHER" id="PTHR14152">
    <property type="entry name" value="SQUAMOUS CELL CARCINOMA ANTIGEN RECOGNISED BY CYTOTOXIC T LYMPHOCYTES"/>
    <property type="match status" value="1"/>
</dbReference>
<dbReference type="GO" id="GO:0046540">
    <property type="term" value="C:U4/U6 x U5 tri-snRNP complex"/>
    <property type="evidence" value="ECO:0007669"/>
    <property type="project" value="InterPro"/>
</dbReference>
<feature type="compositionally biased region" description="Basic and acidic residues" evidence="6">
    <location>
        <begin position="535"/>
        <end position="546"/>
    </location>
</feature>
<dbReference type="Proteomes" id="UP001438707">
    <property type="component" value="Unassembled WGS sequence"/>
</dbReference>
<sequence length="813" mass="88035">MGRREEDAGAPREHREHRSHKPHKSHRREHKHDRYDKSDRPEKDLRDRDANKHGGQQGGGEASPDRQREEAAPAQPFDKPLGNEVGGENSMSVDETNRVRISLGLKPLSMDGGKAAKAKEQAAQRAKQAAEAERAQKAELPGRLAKKKEMRRQQELLQSTKKLGEEEEGGDDVAGWVERSRLQQEADKHAALAQAVAAARPARRQGSDDDSEDDAHDGPAAMEGLRIRHKAEDLEDGDAVIMTLADRNILDERGELDEDEDILEENLLAERKKREKARKAATKVGQPLFEEDGKRRSILDKYDEEEEEAGLQIGFGGAVGGDDVAQRQAEIRSRLAGSQDAGAPGAGPTAGSDFYTAEEMSAMLKPKKKKLKKKLRQKPQAVTAGDIEMLEAEAEAAGAVGDDHGSRVSRAARQEEVAKKLADAEKARMDRYERAVAAGNEATVAMSRAPAAVEAAEPDEEEDDLAESLARARRAAAERKEAAGAADGATAVAEEVAKRREEEESAQAANLLNNDAVFTEASEFARSIQLGGADDDGRGGRVKAEAPDMADDEEETHAASGMVPETAEPGVANYGSWVSADKPGGSEADAADGAAEVKEEEAGEPAMTRERPIHKGLGGALNYLKERGELAHKVEWSGRTNDMKGEKLLGLDQVYEGANQQDRVARQVELALTRRDRLGNVLTPKQGFRELCYRFHGKPPSKNKMEKALRKDAEAIAAKRSATSEKDTQSLAQQKAESKRSATPYMVLTGKVKPGQTADPKSSYATADPQVALTPMLGGGHTPLAGRQKVEVMLGMKRPGGSMAPPPALRKRQ</sequence>
<evidence type="ECO:0000256" key="2">
    <source>
        <dbReference type="ARBA" id="ARBA00006076"/>
    </source>
</evidence>
<feature type="compositionally biased region" description="Basic and acidic residues" evidence="6">
    <location>
        <begin position="117"/>
        <end position="137"/>
    </location>
</feature>
<feature type="compositionally biased region" description="Basic and acidic residues" evidence="6">
    <location>
        <begin position="1"/>
        <end position="16"/>
    </location>
</feature>
<keyword evidence="5" id="KW-0539">Nucleus</keyword>
<keyword evidence="8" id="KW-1185">Reference proteome</keyword>
<dbReference type="GO" id="GO:0045292">
    <property type="term" value="P:mRNA cis splicing, via spliceosome"/>
    <property type="evidence" value="ECO:0007669"/>
    <property type="project" value="TreeGrafter"/>
</dbReference>
<evidence type="ECO:0000256" key="4">
    <source>
        <dbReference type="ARBA" id="ARBA00023187"/>
    </source>
</evidence>
<evidence type="ECO:0000256" key="3">
    <source>
        <dbReference type="ARBA" id="ARBA00022664"/>
    </source>
</evidence>
<feature type="compositionally biased region" description="Basic and acidic residues" evidence="6">
    <location>
        <begin position="178"/>
        <end position="190"/>
    </location>
</feature>